<accession>A0A811KIJ0</accession>
<feature type="transmembrane region" description="Helical" evidence="15">
    <location>
        <begin position="131"/>
        <end position="155"/>
    </location>
</feature>
<evidence type="ECO:0000259" key="16">
    <source>
        <dbReference type="Pfam" id="PF01764"/>
    </source>
</evidence>
<gene>
    <name evidence="17" type="ORF">BOKJ2_LOCUS6035</name>
</gene>
<feature type="transmembrane region" description="Helical" evidence="15">
    <location>
        <begin position="96"/>
        <end position="119"/>
    </location>
</feature>
<evidence type="ECO:0000256" key="5">
    <source>
        <dbReference type="ARBA" id="ARBA00022692"/>
    </source>
</evidence>
<dbReference type="PANTHER" id="PTHR45792:SF2">
    <property type="entry name" value="DIACYLGLYCEROL LIPASE-BETA"/>
    <property type="match status" value="1"/>
</dbReference>
<evidence type="ECO:0000256" key="13">
    <source>
        <dbReference type="ARBA" id="ARBA00024531"/>
    </source>
</evidence>
<dbReference type="GO" id="GO:0004806">
    <property type="term" value="F:triacylglycerol lipase activity"/>
    <property type="evidence" value="ECO:0007669"/>
    <property type="project" value="TreeGrafter"/>
</dbReference>
<dbReference type="Proteomes" id="UP000614601">
    <property type="component" value="Unassembled WGS sequence"/>
</dbReference>
<dbReference type="OrthoDB" id="438440at2759"/>
<dbReference type="EMBL" id="CAJFCW020000003">
    <property type="protein sequence ID" value="CAG9103863.1"/>
    <property type="molecule type" value="Genomic_DNA"/>
</dbReference>
<dbReference type="GO" id="GO:0005737">
    <property type="term" value="C:cytoplasm"/>
    <property type="evidence" value="ECO:0007669"/>
    <property type="project" value="TreeGrafter"/>
</dbReference>
<evidence type="ECO:0000256" key="1">
    <source>
        <dbReference type="ARBA" id="ARBA00001913"/>
    </source>
</evidence>
<evidence type="ECO:0000313" key="18">
    <source>
        <dbReference type="Proteomes" id="UP000614601"/>
    </source>
</evidence>
<evidence type="ECO:0000256" key="3">
    <source>
        <dbReference type="ARBA" id="ARBA00022475"/>
    </source>
</evidence>
<dbReference type="GO" id="GO:0046340">
    <property type="term" value="P:diacylglycerol catabolic process"/>
    <property type="evidence" value="ECO:0007669"/>
    <property type="project" value="TreeGrafter"/>
</dbReference>
<keyword evidence="9" id="KW-0442">Lipid degradation</keyword>
<dbReference type="CDD" id="cd00519">
    <property type="entry name" value="Lipase_3"/>
    <property type="match status" value="1"/>
</dbReference>
<comment type="subcellular location">
    <subcellularLocation>
        <location evidence="2">Cell membrane</location>
        <topology evidence="2">Multi-pass membrane protein</topology>
    </subcellularLocation>
</comment>
<dbReference type="Proteomes" id="UP000783686">
    <property type="component" value="Unassembled WGS sequence"/>
</dbReference>
<keyword evidence="11" id="KW-0443">Lipid metabolism</keyword>
<keyword evidence="4" id="KW-0597">Phosphoprotein</keyword>
<dbReference type="InterPro" id="IPR029058">
    <property type="entry name" value="AB_hydrolase_fold"/>
</dbReference>
<dbReference type="AlphaFoldDB" id="A0A811KIJ0"/>
<comment type="caution">
    <text evidence="17">The sequence shown here is derived from an EMBL/GenBank/DDBJ whole genome shotgun (WGS) entry which is preliminary data.</text>
</comment>
<sequence>MPSLVAFGRRWNISSDDFVFPGISEALIRVGWIVITATLFVFHQPFHCNSLEWLVYLGMMIVGNLITIALNLAMAKISSRGSLLDMQRRKGIVNLIYLRVSIFLLEIVLTILTAIFAFGPVDTYETCFSRVTLQFTVVLECFLIVCVLFGVLAVFNPMGGHNVDRSVMVERRYWHSRLRLCKIMQTSEMREAIDEIASLLAGFFADRDLVISDIVAGLLLLVHYPEQSPPRYLTIPTSQLDLPDWMQMPSSLHMVSRMCDFVVAVYGWPNFMLNNCTCAAWYSLYRQLRCCRKCDVKEVVVVDDNCCSCNSAAFRIESQLKEADVFFLSFRNRLYQVPFVVLTDHRTNSIVITIRGSASLLDLVTDLSLSDDVFSVDVDSDPILKEDHELDSSGEVRVHRGMLNSARYVFNMLKKYQVLEDLMELHPTYNVVVCGHSLGAGVAALLTLLLKQGYPTVRCYAFSPPGCVISEHGQSEMESHVLSIIVGDDLVPRISYQSLMDLKESIDEQIYSTDRAKYEILIKGIFKLFFSAPWDLHGDTPSLRSSRRLIDSSNYNVPDRRHGEQRTRLHPPGRLLHLVSQPTGVEVNWIEREYLSEIQLSGAIIADHLPYRVRKVIQNAKDQEYV</sequence>
<evidence type="ECO:0000256" key="6">
    <source>
        <dbReference type="ARBA" id="ARBA00022723"/>
    </source>
</evidence>
<feature type="transmembrane region" description="Helical" evidence="15">
    <location>
        <begin position="53"/>
        <end position="75"/>
    </location>
</feature>
<keyword evidence="8" id="KW-0106">Calcium</keyword>
<feature type="transmembrane region" description="Helical" evidence="15">
    <location>
        <begin position="18"/>
        <end position="41"/>
    </location>
</feature>
<evidence type="ECO:0000256" key="9">
    <source>
        <dbReference type="ARBA" id="ARBA00022963"/>
    </source>
</evidence>
<dbReference type="GO" id="GO:0022008">
    <property type="term" value="P:neurogenesis"/>
    <property type="evidence" value="ECO:0007669"/>
    <property type="project" value="TreeGrafter"/>
</dbReference>
<evidence type="ECO:0000256" key="8">
    <source>
        <dbReference type="ARBA" id="ARBA00022837"/>
    </source>
</evidence>
<dbReference type="Gene3D" id="3.40.50.1820">
    <property type="entry name" value="alpha/beta hydrolase"/>
    <property type="match status" value="1"/>
</dbReference>
<evidence type="ECO:0000313" key="17">
    <source>
        <dbReference type="EMBL" id="CAD5215322.1"/>
    </source>
</evidence>
<comment type="cofactor">
    <cofactor evidence="1">
        <name>Ca(2+)</name>
        <dbReference type="ChEBI" id="CHEBI:29108"/>
    </cofactor>
</comment>
<evidence type="ECO:0000256" key="14">
    <source>
        <dbReference type="ARBA" id="ARBA00026104"/>
    </source>
</evidence>
<evidence type="ECO:0000256" key="4">
    <source>
        <dbReference type="ARBA" id="ARBA00022553"/>
    </source>
</evidence>
<protein>
    <recommendedName>
        <fullName evidence="14">sn-1-specific diacylglycerol lipase</fullName>
        <ecNumber evidence="14">3.1.1.116</ecNumber>
    </recommendedName>
</protein>
<organism evidence="17 18">
    <name type="scientific">Bursaphelenchus okinawaensis</name>
    <dbReference type="NCBI Taxonomy" id="465554"/>
    <lineage>
        <taxon>Eukaryota</taxon>
        <taxon>Metazoa</taxon>
        <taxon>Ecdysozoa</taxon>
        <taxon>Nematoda</taxon>
        <taxon>Chromadorea</taxon>
        <taxon>Rhabditida</taxon>
        <taxon>Tylenchina</taxon>
        <taxon>Tylenchomorpha</taxon>
        <taxon>Aphelenchoidea</taxon>
        <taxon>Aphelenchoididae</taxon>
        <taxon>Bursaphelenchus</taxon>
    </lineage>
</organism>
<reference evidence="17" key="1">
    <citation type="submission" date="2020-09" db="EMBL/GenBank/DDBJ databases">
        <authorList>
            <person name="Kikuchi T."/>
        </authorList>
    </citation>
    <scope>NUCLEOTIDE SEQUENCE</scope>
    <source>
        <strain evidence="17">SH1</strain>
    </source>
</reference>
<dbReference type="GO" id="GO:0046872">
    <property type="term" value="F:metal ion binding"/>
    <property type="evidence" value="ECO:0007669"/>
    <property type="project" value="UniProtKB-KW"/>
</dbReference>
<evidence type="ECO:0000256" key="10">
    <source>
        <dbReference type="ARBA" id="ARBA00022989"/>
    </source>
</evidence>
<keyword evidence="18" id="KW-1185">Reference proteome</keyword>
<dbReference type="InterPro" id="IPR052214">
    <property type="entry name" value="DAG_Lipase-Related"/>
</dbReference>
<keyword evidence="6" id="KW-0479">Metal-binding</keyword>
<evidence type="ECO:0000256" key="2">
    <source>
        <dbReference type="ARBA" id="ARBA00004651"/>
    </source>
</evidence>
<dbReference type="GO" id="GO:0019369">
    <property type="term" value="P:arachidonate metabolic process"/>
    <property type="evidence" value="ECO:0007669"/>
    <property type="project" value="TreeGrafter"/>
</dbReference>
<dbReference type="SUPFAM" id="SSF53474">
    <property type="entry name" value="alpha/beta-Hydrolases"/>
    <property type="match status" value="1"/>
</dbReference>
<dbReference type="EC" id="3.1.1.116" evidence="14"/>
<evidence type="ECO:0000256" key="12">
    <source>
        <dbReference type="ARBA" id="ARBA00023136"/>
    </source>
</evidence>
<keyword evidence="12 15" id="KW-0472">Membrane</keyword>
<evidence type="ECO:0000256" key="15">
    <source>
        <dbReference type="SAM" id="Phobius"/>
    </source>
</evidence>
<evidence type="ECO:0000256" key="11">
    <source>
        <dbReference type="ARBA" id="ARBA00023098"/>
    </source>
</evidence>
<keyword evidence="10 15" id="KW-1133">Transmembrane helix</keyword>
<evidence type="ECO:0000256" key="7">
    <source>
        <dbReference type="ARBA" id="ARBA00022801"/>
    </source>
</evidence>
<feature type="domain" description="Fungal lipase-type" evidence="16">
    <location>
        <begin position="351"/>
        <end position="497"/>
    </location>
</feature>
<keyword evidence="5 15" id="KW-0812">Transmembrane</keyword>
<dbReference type="EMBL" id="CAJFDH010000003">
    <property type="protein sequence ID" value="CAD5215322.1"/>
    <property type="molecule type" value="Genomic_DNA"/>
</dbReference>
<dbReference type="InterPro" id="IPR002921">
    <property type="entry name" value="Fungal_lipase-type"/>
</dbReference>
<dbReference type="GO" id="GO:0005886">
    <property type="term" value="C:plasma membrane"/>
    <property type="evidence" value="ECO:0007669"/>
    <property type="project" value="UniProtKB-SubCell"/>
</dbReference>
<dbReference type="PANTHER" id="PTHR45792">
    <property type="entry name" value="DIACYLGLYCEROL LIPASE HOMOLOG-RELATED"/>
    <property type="match status" value="1"/>
</dbReference>
<comment type="catalytic activity">
    <reaction evidence="13">
        <text>a 1,2-diacyl-sn-glycerol + H2O = a 2-acylglycerol + a fatty acid + H(+)</text>
        <dbReference type="Rhea" id="RHEA:33275"/>
        <dbReference type="ChEBI" id="CHEBI:15377"/>
        <dbReference type="ChEBI" id="CHEBI:15378"/>
        <dbReference type="ChEBI" id="CHEBI:17389"/>
        <dbReference type="ChEBI" id="CHEBI:17815"/>
        <dbReference type="ChEBI" id="CHEBI:28868"/>
        <dbReference type="EC" id="3.1.1.116"/>
    </reaction>
    <physiologicalReaction direction="left-to-right" evidence="13">
        <dbReference type="Rhea" id="RHEA:33276"/>
    </physiologicalReaction>
</comment>
<dbReference type="Pfam" id="PF01764">
    <property type="entry name" value="Lipase_3"/>
    <property type="match status" value="1"/>
</dbReference>
<proteinExistence type="predicted"/>
<keyword evidence="7" id="KW-0378">Hydrolase</keyword>
<name>A0A811KIJ0_9BILA</name>
<keyword evidence="3" id="KW-1003">Cell membrane</keyword>